<dbReference type="Proteomes" id="UP000681722">
    <property type="component" value="Unassembled WGS sequence"/>
</dbReference>
<dbReference type="OrthoDB" id="93990at2759"/>
<reference evidence="1" key="1">
    <citation type="submission" date="2021-02" db="EMBL/GenBank/DDBJ databases">
        <authorList>
            <person name="Nowell W R."/>
        </authorList>
    </citation>
    <scope>NUCLEOTIDE SEQUENCE</scope>
</reference>
<name>A0A814DCS1_9BILA</name>
<gene>
    <name evidence="1" type="ORF">GPM918_LOCUS11260</name>
    <name evidence="2" type="ORF">SRO942_LOCUS11259</name>
</gene>
<proteinExistence type="predicted"/>
<accession>A0A814DCS1</accession>
<keyword evidence="3" id="KW-1185">Reference proteome</keyword>
<evidence type="ECO:0000313" key="2">
    <source>
        <dbReference type="EMBL" id="CAF3726973.1"/>
    </source>
</evidence>
<dbReference type="AlphaFoldDB" id="A0A814DCS1"/>
<organism evidence="1 3">
    <name type="scientific">Didymodactylos carnosus</name>
    <dbReference type="NCBI Taxonomy" id="1234261"/>
    <lineage>
        <taxon>Eukaryota</taxon>
        <taxon>Metazoa</taxon>
        <taxon>Spiralia</taxon>
        <taxon>Gnathifera</taxon>
        <taxon>Rotifera</taxon>
        <taxon>Eurotatoria</taxon>
        <taxon>Bdelloidea</taxon>
        <taxon>Philodinida</taxon>
        <taxon>Philodinidae</taxon>
        <taxon>Didymodactylos</taxon>
    </lineage>
</organism>
<evidence type="ECO:0000313" key="3">
    <source>
        <dbReference type="Proteomes" id="UP000663829"/>
    </source>
</evidence>
<comment type="caution">
    <text evidence="1">The sequence shown here is derived from an EMBL/GenBank/DDBJ whole genome shotgun (WGS) entry which is preliminary data.</text>
</comment>
<sequence length="107" mass="12508">MKAMAHLPDTIAMKQLVLYHRNEQVLSTNPTDLFFESILKNVRYCIHNKQFLLLDSGLSFDRIIINGTVKQLRILKQSKELYMDDAFCITPSIFFQLYTTHVIEILT</sequence>
<protein>
    <submittedName>
        <fullName evidence="1">Uncharacterized protein</fullName>
    </submittedName>
</protein>
<dbReference type="EMBL" id="CAJOBC010002314">
    <property type="protein sequence ID" value="CAF3726973.1"/>
    <property type="molecule type" value="Genomic_DNA"/>
</dbReference>
<dbReference type="EMBL" id="CAJNOQ010002315">
    <property type="protein sequence ID" value="CAF0951325.1"/>
    <property type="molecule type" value="Genomic_DNA"/>
</dbReference>
<dbReference type="Proteomes" id="UP000663829">
    <property type="component" value="Unassembled WGS sequence"/>
</dbReference>
<evidence type="ECO:0000313" key="1">
    <source>
        <dbReference type="EMBL" id="CAF0951325.1"/>
    </source>
</evidence>